<reference evidence="1 2" key="1">
    <citation type="submission" date="2021-06" db="EMBL/GenBank/DDBJ databases">
        <title>Caerostris extrusa draft genome.</title>
        <authorList>
            <person name="Kono N."/>
            <person name="Arakawa K."/>
        </authorList>
    </citation>
    <scope>NUCLEOTIDE SEQUENCE [LARGE SCALE GENOMIC DNA]</scope>
</reference>
<accession>A0AAV4XMC6</accession>
<sequence>MTHRSMLAKGKRWLCQLQTTRRRRYKKKKKIDTDIQNAAPGLLARGLSPVLEKPEKPLGRKSFTFDTRHELLCSLAKVSGSIMTINRQLCGAW</sequence>
<protein>
    <submittedName>
        <fullName evidence="1">Uncharacterized protein</fullName>
    </submittedName>
</protein>
<evidence type="ECO:0000313" key="2">
    <source>
        <dbReference type="Proteomes" id="UP001054945"/>
    </source>
</evidence>
<keyword evidence="2" id="KW-1185">Reference proteome</keyword>
<evidence type="ECO:0000313" key="1">
    <source>
        <dbReference type="EMBL" id="GIY95807.1"/>
    </source>
</evidence>
<gene>
    <name evidence="1" type="ORF">CEXT_215891</name>
</gene>
<dbReference type="EMBL" id="BPLR01000580">
    <property type="protein sequence ID" value="GIY95807.1"/>
    <property type="molecule type" value="Genomic_DNA"/>
</dbReference>
<dbReference type="Proteomes" id="UP001054945">
    <property type="component" value="Unassembled WGS sequence"/>
</dbReference>
<organism evidence="1 2">
    <name type="scientific">Caerostris extrusa</name>
    <name type="common">Bark spider</name>
    <name type="synonym">Caerostris bankana</name>
    <dbReference type="NCBI Taxonomy" id="172846"/>
    <lineage>
        <taxon>Eukaryota</taxon>
        <taxon>Metazoa</taxon>
        <taxon>Ecdysozoa</taxon>
        <taxon>Arthropoda</taxon>
        <taxon>Chelicerata</taxon>
        <taxon>Arachnida</taxon>
        <taxon>Araneae</taxon>
        <taxon>Araneomorphae</taxon>
        <taxon>Entelegynae</taxon>
        <taxon>Araneoidea</taxon>
        <taxon>Araneidae</taxon>
        <taxon>Caerostris</taxon>
    </lineage>
</organism>
<proteinExistence type="predicted"/>
<dbReference type="AlphaFoldDB" id="A0AAV4XMC6"/>
<name>A0AAV4XMC6_CAEEX</name>
<comment type="caution">
    <text evidence="1">The sequence shown here is derived from an EMBL/GenBank/DDBJ whole genome shotgun (WGS) entry which is preliminary data.</text>
</comment>